<keyword evidence="2" id="KW-1185">Reference proteome</keyword>
<gene>
    <name evidence="1" type="ORF">N5C46_17435</name>
</gene>
<name>A0ACD4C4K9_9BACI</name>
<evidence type="ECO:0000313" key="2">
    <source>
        <dbReference type="Proteomes" id="UP001064027"/>
    </source>
</evidence>
<organism evidence="1 2">
    <name type="scientific">Rossellomorea vietnamensis</name>
    <dbReference type="NCBI Taxonomy" id="218284"/>
    <lineage>
        <taxon>Bacteria</taxon>
        <taxon>Bacillati</taxon>
        <taxon>Bacillota</taxon>
        <taxon>Bacilli</taxon>
        <taxon>Bacillales</taxon>
        <taxon>Bacillaceae</taxon>
        <taxon>Rossellomorea</taxon>
    </lineage>
</organism>
<dbReference type="Proteomes" id="UP001064027">
    <property type="component" value="Chromosome"/>
</dbReference>
<proteinExistence type="predicted"/>
<sequence length="412" mass="47490">MNWELVKTKGHKTVKVNHDGKEYYLHSRYNPIKEASSWVNGLPRILQDEIIVIGLGLGYHIAELKKMYPDITIHVFEFNTKYVHWLIEHRLIVEDLLNEQVVLHFNQNSIFNEIRQMLNETKENFFIYKPSLELIENEDLKRSLESFHLYNRTILEQSGNLIENFNLNITLRDKEISNELFNFHDHTCILVSAGPSLTKQLSMLKRVSLDGKFKIICVGTAVIPLLAENIKPDLIMISDPKDNIFKQLEGINTTGIPLVYLSTANHLTVKSYSGQRFIAWQKGFQQAEINAQSNSILLETGGSVATCLLDMLVKLGCKRIGLVGQDLSFTENFSHAANAHAQKVIQENYKYIEVKDFYGTGKVKTSKNLYAYLKWFERYARTHQELELCNCTEGGAFIKGWKHMSLREFLKL</sequence>
<evidence type="ECO:0000313" key="1">
    <source>
        <dbReference type="EMBL" id="UXH43432.1"/>
    </source>
</evidence>
<accession>A0ACD4C4K9</accession>
<dbReference type="EMBL" id="CP104558">
    <property type="protein sequence ID" value="UXH43432.1"/>
    <property type="molecule type" value="Genomic_DNA"/>
</dbReference>
<reference evidence="1" key="1">
    <citation type="submission" date="2022-09" db="EMBL/GenBank/DDBJ databases">
        <title>Complete genome sequence of Rossellomorea vietnamensis strain RL-WG62, a newly isolated PGPR with the potential for plant salinity stress alleviation.</title>
        <authorList>
            <person name="Ren L."/>
            <person name="Wang G."/>
            <person name="Hu H."/>
        </authorList>
    </citation>
    <scope>NUCLEOTIDE SEQUENCE</scope>
    <source>
        <strain evidence="1">RL-WG62</strain>
    </source>
</reference>
<protein>
    <submittedName>
        <fullName evidence="1">DUF115 domain-containing protein</fullName>
    </submittedName>
</protein>